<sequence length="579" mass="65017">MSDSAIKRIRQACIVCRRKKIRCSGDKPACAYCRRRGRDCRYEDRMSPLPQESLAERIRALETRMHVLTESLPQHFTVPSSEADAVRRAVDAYFAHCHNQPYSLFSEQHFRQRLVQGALPDPLVLAVAAAAASLEPDVPAATADSWRDRSWDMLRDDVEQGGGLETAQAVLLHAHMDCADGRVQRGMLRTDIVVRICQRLLLMNEPDAALPAVEREERRRMFWSVYILDKLLSCARDRPPALLDEHCRLRLPRDEHDPQDPCSDMPLLRQMNATDSPALESAFGLAVGVTSILAACFQQMRLDEPESHTLPGRCAHVSDFAATQSRLLLFEVNHGPGEDFRQLLRSRAFSPDGTVDSRRAGHIVYTYATFGLCYLLLNHPLVLRRNLDAGGKPLKAGFLQRRLHTCTTISLYLVGIFRDAQDLGVSLRSPFYSYCLTVAAGLLVLQIQAGSHSQDAQLLVDLAFCQDLLRDMSGYWACARHMFNSINNVQANSSQYARILDPSQPYDFNSLSRLCSFLDYGFLMSSDFSLPTISLEERSSVLFQQVSTTGTPTDVIEVPPDTSVFGFGMDNFTIENFTF</sequence>
<gene>
    <name evidence="1" type="primary">g5561</name>
    <name evidence="1" type="ORF">NpPPO83_00005561</name>
</gene>
<comment type="caution">
    <text evidence="1">The sequence shown here is derived from an EMBL/GenBank/DDBJ whole genome shotgun (WGS) entry which is preliminary data.</text>
</comment>
<name>A0ACB5SPP7_9PEZI</name>
<organism evidence="1 2">
    <name type="scientific">Neofusicoccum parvum</name>
    <dbReference type="NCBI Taxonomy" id="310453"/>
    <lineage>
        <taxon>Eukaryota</taxon>
        <taxon>Fungi</taxon>
        <taxon>Dikarya</taxon>
        <taxon>Ascomycota</taxon>
        <taxon>Pezizomycotina</taxon>
        <taxon>Dothideomycetes</taxon>
        <taxon>Dothideomycetes incertae sedis</taxon>
        <taxon>Botryosphaeriales</taxon>
        <taxon>Botryosphaeriaceae</taxon>
        <taxon>Neofusicoccum</taxon>
    </lineage>
</organism>
<dbReference type="EMBL" id="BSXG01000180">
    <property type="protein sequence ID" value="GME51835.1"/>
    <property type="molecule type" value="Genomic_DNA"/>
</dbReference>
<evidence type="ECO:0000313" key="2">
    <source>
        <dbReference type="Proteomes" id="UP001165186"/>
    </source>
</evidence>
<proteinExistence type="predicted"/>
<evidence type="ECO:0000313" key="1">
    <source>
        <dbReference type="EMBL" id="GME51835.1"/>
    </source>
</evidence>
<protein>
    <submittedName>
        <fullName evidence="1">Zn 2cys6 transcription factor protein</fullName>
    </submittedName>
</protein>
<accession>A0ACB5SPP7</accession>
<dbReference type="Proteomes" id="UP001165186">
    <property type="component" value="Unassembled WGS sequence"/>
</dbReference>
<reference evidence="1" key="1">
    <citation type="submission" date="2024-09" db="EMBL/GenBank/DDBJ databases">
        <title>Draft Genome Sequences of Neofusicoccum parvum.</title>
        <authorList>
            <person name="Ashida A."/>
            <person name="Camagna M."/>
            <person name="Tanaka A."/>
            <person name="Takemoto D."/>
        </authorList>
    </citation>
    <scope>NUCLEOTIDE SEQUENCE</scope>
    <source>
        <strain evidence="1">PPO83</strain>
    </source>
</reference>
<keyword evidence="2" id="KW-1185">Reference proteome</keyword>